<dbReference type="Pfam" id="PF03663">
    <property type="entry name" value="Glyco_hydro_76"/>
    <property type="match status" value="1"/>
</dbReference>
<dbReference type="PANTHER" id="PTHR47791">
    <property type="entry name" value="MEIOTICALLY UP-REGULATED GENE 191 PROTEIN"/>
    <property type="match status" value="1"/>
</dbReference>
<dbReference type="GO" id="GO:0016787">
    <property type="term" value="F:hydrolase activity"/>
    <property type="evidence" value="ECO:0007669"/>
    <property type="project" value="UniProtKB-KW"/>
</dbReference>
<dbReference type="InterPro" id="IPR005198">
    <property type="entry name" value="Glyco_hydro_76"/>
</dbReference>
<dbReference type="InterPro" id="IPR053169">
    <property type="entry name" value="MUG_Protein"/>
</dbReference>
<dbReference type="Gene3D" id="1.50.10.20">
    <property type="match status" value="1"/>
</dbReference>
<dbReference type="RefSeq" id="WP_201848649.1">
    <property type="nucleotide sequence ID" value="NZ_JAERRG010000001.1"/>
</dbReference>
<proteinExistence type="predicted"/>
<reference evidence="1 2" key="1">
    <citation type="submission" date="2021-01" db="EMBL/GenBank/DDBJ databases">
        <title>WGS of actinomycetes isolated from Thailand.</title>
        <authorList>
            <person name="Thawai C."/>
        </authorList>
    </citation>
    <scope>NUCLEOTIDE SEQUENCE [LARGE SCALE GENOMIC DNA]</scope>
    <source>
        <strain evidence="1 2">CA3R110</strain>
    </source>
</reference>
<keyword evidence="2" id="KW-1185">Reference proteome</keyword>
<dbReference type="EMBL" id="JAERRG010000001">
    <property type="protein sequence ID" value="MBL1112280.1"/>
    <property type="molecule type" value="Genomic_DNA"/>
</dbReference>
<sequence length="625" mass="67504">MSARLHPVLHGLLTLAIALAIALAGLVALPTPSRAAPSRAATPVCALACDTLDPSKAQRDTFPVPQVNLNGRILKLHVSDPDSMAWASIDNGVAGDAVWLDRSWDRGATWEGLLGKASIPGTWTGTRTLMYNLTDPVGHRRGRLRACGDAAGVTCTDWVYPKVCDGTFCDGADPATAAGDDRPVPSTTLFGRTISLHADQKNGLAWGVIESGGAGDEIWLDRSWDTGASWPEGSSLGRTSVASGKTSTRTAMFATRDPRGLMFGGAVRACGRAASHQEGSCTAWVRPAPSRARAAADALMASYHTYEGWWRSSWWNSAVAVTSLIDFAQRTGRHDYDWVIARTFEQNRGTFAPGERSSDAVEGHFISRAIDDAAWWGVAWLTAYDHTHERRYLDEAVTIADYVHQYWDSGTCGGGVWWDRERTYKNAVTNGLYLWLTTSLHRRISGDTVWGDRATTAATWYLGSGLINSAGLVNDGLTAGCRNNSQTVWSYNQGLAIGAFTQLWRSTGNAQYLDTARRLADAATTSAALTRDGVLTESCDTGGNACDDNQKQFKGVFMRHVADLADATGSATYRAYIKKQADSIWATDRDPLNRLGQRWAGTTPNQVDWRTQASALGALTAADGL</sequence>
<keyword evidence="1" id="KW-0378">Hydrolase</keyword>
<organism evidence="1 2">
    <name type="scientific">Streptomyces endocoffeicus</name>
    <dbReference type="NCBI Taxonomy" id="2898945"/>
    <lineage>
        <taxon>Bacteria</taxon>
        <taxon>Bacillati</taxon>
        <taxon>Actinomycetota</taxon>
        <taxon>Actinomycetes</taxon>
        <taxon>Kitasatosporales</taxon>
        <taxon>Streptomycetaceae</taxon>
        <taxon>Streptomyces</taxon>
    </lineage>
</organism>
<comment type="caution">
    <text evidence="1">The sequence shown here is derived from an EMBL/GenBank/DDBJ whole genome shotgun (WGS) entry which is preliminary data.</text>
</comment>
<protein>
    <submittedName>
        <fullName evidence="1">Glycosyl hydrolase</fullName>
    </submittedName>
</protein>
<evidence type="ECO:0000313" key="2">
    <source>
        <dbReference type="Proteomes" id="UP000621510"/>
    </source>
</evidence>
<dbReference type="Proteomes" id="UP000621510">
    <property type="component" value="Unassembled WGS sequence"/>
</dbReference>
<dbReference type="SUPFAM" id="SSF48208">
    <property type="entry name" value="Six-hairpin glycosidases"/>
    <property type="match status" value="1"/>
</dbReference>
<accession>A0ABS1PIN3</accession>
<dbReference type="PANTHER" id="PTHR47791:SF3">
    <property type="entry name" value="MEIOTICALLY UP-REGULATED GENE 191 PROTEIN"/>
    <property type="match status" value="1"/>
</dbReference>
<gene>
    <name evidence="1" type="ORF">JK364_07635</name>
</gene>
<name>A0ABS1PIN3_9ACTN</name>
<evidence type="ECO:0000313" key="1">
    <source>
        <dbReference type="EMBL" id="MBL1112280.1"/>
    </source>
</evidence>
<dbReference type="InterPro" id="IPR008928">
    <property type="entry name" value="6-hairpin_glycosidase_sf"/>
</dbReference>